<evidence type="ECO:0000313" key="1">
    <source>
        <dbReference type="EMBL" id="CAE2252273.1"/>
    </source>
</evidence>
<dbReference type="EMBL" id="HBKO01032812">
    <property type="protein sequence ID" value="CAE2252273.1"/>
    <property type="molecule type" value="Transcribed_RNA"/>
</dbReference>
<gene>
    <name evidence="1" type="ORF">CPOL0286_LOCUS14949</name>
</gene>
<proteinExistence type="predicted"/>
<name>A0A7S4MXQ8_9EUKA</name>
<reference evidence="1" key="1">
    <citation type="submission" date="2021-01" db="EMBL/GenBank/DDBJ databases">
        <authorList>
            <person name="Corre E."/>
            <person name="Pelletier E."/>
            <person name="Niang G."/>
            <person name="Scheremetjew M."/>
            <person name="Finn R."/>
            <person name="Kale V."/>
            <person name="Holt S."/>
            <person name="Cochrane G."/>
            <person name="Meng A."/>
            <person name="Brown T."/>
            <person name="Cohen L."/>
        </authorList>
    </citation>
    <scope>NUCLEOTIDE SEQUENCE</scope>
    <source>
        <strain evidence="1">UIO037</strain>
    </source>
</reference>
<protein>
    <submittedName>
        <fullName evidence="1">Uncharacterized protein</fullName>
    </submittedName>
</protein>
<dbReference type="AlphaFoldDB" id="A0A7S4MXQ8"/>
<accession>A0A7S4MXQ8</accession>
<sequence length="189" mass="20487">MAVVVLTSMLAAGSTYPRIGIHDGHNRITWPSGCCEGDLVVIDFRDEQGDGNQGRGLVRITNASNGFVNTYELGPFWGMWKTFGPFCAPEGTHTFSYTSDANPSETTFTVTDSFGLIKAAGGMHDFPTSFNTTSPSKFCSPEGGFSDAERIKRARKLVAYHNQFTPRTILESEGAPVPSDQGLSVHQAR</sequence>
<organism evidence="1">
    <name type="scientific">Prymnesium polylepis</name>
    <dbReference type="NCBI Taxonomy" id="72548"/>
    <lineage>
        <taxon>Eukaryota</taxon>
        <taxon>Haptista</taxon>
        <taxon>Haptophyta</taxon>
        <taxon>Prymnesiophyceae</taxon>
        <taxon>Prymnesiales</taxon>
        <taxon>Prymnesiaceae</taxon>
        <taxon>Prymnesium</taxon>
    </lineage>
</organism>